<dbReference type="InterPro" id="IPR029071">
    <property type="entry name" value="Ubiquitin-like_domsf"/>
</dbReference>
<accession>A0AAE0BVL3</accession>
<organism evidence="3 4">
    <name type="scientific">Cymbomonas tetramitiformis</name>
    <dbReference type="NCBI Taxonomy" id="36881"/>
    <lineage>
        <taxon>Eukaryota</taxon>
        <taxon>Viridiplantae</taxon>
        <taxon>Chlorophyta</taxon>
        <taxon>Pyramimonadophyceae</taxon>
        <taxon>Pyramimonadales</taxon>
        <taxon>Pyramimonadaceae</taxon>
        <taxon>Cymbomonas</taxon>
    </lineage>
</organism>
<dbReference type="Proteomes" id="UP001190700">
    <property type="component" value="Unassembled WGS sequence"/>
</dbReference>
<feature type="domain" description="Ubiquitin-like" evidence="2">
    <location>
        <begin position="72"/>
        <end position="144"/>
    </location>
</feature>
<evidence type="ECO:0000259" key="2">
    <source>
        <dbReference type="PROSITE" id="PS50053"/>
    </source>
</evidence>
<sequence length="151" mass="17232">MTTNLTRPLTIPLKPAPRARPSLLRRKSRTTRTKQQEEEDIFGHLSPLDEWVLEDLKKTDAVSSQQSSDAVMQNFVKVSSNRTLAMILKPSHTVARVLEELVSRGEALSSDEIVLYHKHTRLNTVFTLRDYGVPPGATLRLLRKDFTLFYT</sequence>
<feature type="compositionally biased region" description="Basic residues" evidence="1">
    <location>
        <begin position="23"/>
        <end position="32"/>
    </location>
</feature>
<evidence type="ECO:0000313" key="4">
    <source>
        <dbReference type="Proteomes" id="UP001190700"/>
    </source>
</evidence>
<dbReference type="EMBL" id="LGRX02033150">
    <property type="protein sequence ID" value="KAK3242615.1"/>
    <property type="molecule type" value="Genomic_DNA"/>
</dbReference>
<dbReference type="SUPFAM" id="SSF54236">
    <property type="entry name" value="Ubiquitin-like"/>
    <property type="match status" value="1"/>
</dbReference>
<reference evidence="3 4" key="1">
    <citation type="journal article" date="2015" name="Genome Biol. Evol.">
        <title>Comparative Genomics of a Bacterivorous Green Alga Reveals Evolutionary Causalities and Consequences of Phago-Mixotrophic Mode of Nutrition.</title>
        <authorList>
            <person name="Burns J.A."/>
            <person name="Paasch A."/>
            <person name="Narechania A."/>
            <person name="Kim E."/>
        </authorList>
    </citation>
    <scope>NUCLEOTIDE SEQUENCE [LARGE SCALE GENOMIC DNA]</scope>
    <source>
        <strain evidence="3 4">PLY_AMNH</strain>
    </source>
</reference>
<feature type="region of interest" description="Disordered" evidence="1">
    <location>
        <begin position="1"/>
        <end position="38"/>
    </location>
</feature>
<dbReference type="PROSITE" id="PS50053">
    <property type="entry name" value="UBIQUITIN_2"/>
    <property type="match status" value="1"/>
</dbReference>
<name>A0AAE0BVL3_9CHLO</name>
<gene>
    <name evidence="3" type="ORF">CYMTET_47774</name>
</gene>
<comment type="caution">
    <text evidence="3">The sequence shown here is derived from an EMBL/GenBank/DDBJ whole genome shotgun (WGS) entry which is preliminary data.</text>
</comment>
<evidence type="ECO:0000313" key="3">
    <source>
        <dbReference type="EMBL" id="KAK3242615.1"/>
    </source>
</evidence>
<dbReference type="AlphaFoldDB" id="A0AAE0BVL3"/>
<proteinExistence type="predicted"/>
<dbReference type="InterPro" id="IPR000626">
    <property type="entry name" value="Ubiquitin-like_dom"/>
</dbReference>
<evidence type="ECO:0000256" key="1">
    <source>
        <dbReference type="SAM" id="MobiDB-lite"/>
    </source>
</evidence>
<protein>
    <recommendedName>
        <fullName evidence="2">Ubiquitin-like domain-containing protein</fullName>
    </recommendedName>
</protein>
<keyword evidence="4" id="KW-1185">Reference proteome</keyword>
<dbReference type="Gene3D" id="3.10.20.90">
    <property type="entry name" value="Phosphatidylinositol 3-kinase Catalytic Subunit, Chain A, domain 1"/>
    <property type="match status" value="1"/>
</dbReference>